<proteinExistence type="predicted"/>
<dbReference type="SUPFAM" id="SSF54001">
    <property type="entry name" value="Cysteine proteinases"/>
    <property type="match status" value="1"/>
</dbReference>
<evidence type="ECO:0000313" key="2">
    <source>
        <dbReference type="Proteomes" id="UP000594638"/>
    </source>
</evidence>
<evidence type="ECO:0000313" key="1">
    <source>
        <dbReference type="EMBL" id="CAA2972435.1"/>
    </source>
</evidence>
<name>A0A8S0R2R5_OLEEU</name>
<dbReference type="AlphaFoldDB" id="A0A8S0R2R5"/>
<dbReference type="Gramene" id="OE9A120963T1">
    <property type="protein sequence ID" value="OE9A120963C1"/>
    <property type="gene ID" value="OE9A120963"/>
</dbReference>
<sequence length="113" mass="12864">MVLLGVDPFVRVIPKLLFALGIWKRTFTDPGKDPIVLRILLVDDTPHQQNGHVCGIFIIKYTEYILCDDIKSMPMNFDASRARLDIATRLFKHNDIKKPTQLVQSTGESIVIE</sequence>
<comment type="caution">
    <text evidence="1">The sequence shown here is derived from an EMBL/GenBank/DDBJ whole genome shotgun (WGS) entry which is preliminary data.</text>
</comment>
<reference evidence="1 2" key="1">
    <citation type="submission" date="2019-12" db="EMBL/GenBank/DDBJ databases">
        <authorList>
            <person name="Alioto T."/>
            <person name="Alioto T."/>
            <person name="Gomez Garrido J."/>
        </authorList>
    </citation>
    <scope>NUCLEOTIDE SEQUENCE [LARGE SCALE GENOMIC DNA]</scope>
</reference>
<gene>
    <name evidence="1" type="ORF">OLEA9_A120963</name>
</gene>
<dbReference type="EMBL" id="CACTIH010002052">
    <property type="protein sequence ID" value="CAA2972435.1"/>
    <property type="molecule type" value="Genomic_DNA"/>
</dbReference>
<dbReference type="Proteomes" id="UP000594638">
    <property type="component" value="Unassembled WGS sequence"/>
</dbReference>
<organism evidence="1 2">
    <name type="scientific">Olea europaea subsp. europaea</name>
    <dbReference type="NCBI Taxonomy" id="158383"/>
    <lineage>
        <taxon>Eukaryota</taxon>
        <taxon>Viridiplantae</taxon>
        <taxon>Streptophyta</taxon>
        <taxon>Embryophyta</taxon>
        <taxon>Tracheophyta</taxon>
        <taxon>Spermatophyta</taxon>
        <taxon>Magnoliopsida</taxon>
        <taxon>eudicotyledons</taxon>
        <taxon>Gunneridae</taxon>
        <taxon>Pentapetalae</taxon>
        <taxon>asterids</taxon>
        <taxon>lamiids</taxon>
        <taxon>Lamiales</taxon>
        <taxon>Oleaceae</taxon>
        <taxon>Oleeae</taxon>
        <taxon>Olea</taxon>
    </lineage>
</organism>
<keyword evidence="2" id="KW-1185">Reference proteome</keyword>
<evidence type="ECO:0008006" key="3">
    <source>
        <dbReference type="Google" id="ProtNLM"/>
    </source>
</evidence>
<accession>A0A8S0R2R5</accession>
<protein>
    <recommendedName>
        <fullName evidence="3">Ubiquitin-like protease family profile domain-containing protein</fullName>
    </recommendedName>
</protein>
<dbReference type="Gene3D" id="3.40.395.10">
    <property type="entry name" value="Adenoviral Proteinase, Chain A"/>
    <property type="match status" value="1"/>
</dbReference>
<dbReference type="InterPro" id="IPR038765">
    <property type="entry name" value="Papain-like_cys_pep_sf"/>
</dbReference>